<dbReference type="STRING" id="329726.AM1_5482"/>
<keyword evidence="2" id="KW-0805">Transcription regulation</keyword>
<dbReference type="GO" id="GO:0003677">
    <property type="term" value="F:DNA binding"/>
    <property type="evidence" value="ECO:0007669"/>
    <property type="project" value="UniProtKB-KW"/>
</dbReference>
<accession>B0CCZ5</accession>
<evidence type="ECO:0000259" key="8">
    <source>
        <dbReference type="Pfam" id="PF04542"/>
    </source>
</evidence>
<evidence type="ECO:0000256" key="4">
    <source>
        <dbReference type="ARBA" id="ARBA00023125"/>
    </source>
</evidence>
<evidence type="ECO:0000256" key="3">
    <source>
        <dbReference type="ARBA" id="ARBA00023082"/>
    </source>
</evidence>
<evidence type="ECO:0000259" key="9">
    <source>
        <dbReference type="Pfam" id="PF04545"/>
    </source>
</evidence>
<dbReference type="InterPro" id="IPR013325">
    <property type="entry name" value="RNA_pol_sigma_r2"/>
</dbReference>
<evidence type="ECO:0000259" key="6">
    <source>
        <dbReference type="Pfam" id="PF00140"/>
    </source>
</evidence>
<proteinExistence type="inferred from homology"/>
<keyword evidence="3" id="KW-0731">Sigma factor</keyword>
<dbReference type="PRINTS" id="PR00046">
    <property type="entry name" value="SIGMA70FCT"/>
</dbReference>
<dbReference type="AlphaFoldDB" id="B0CCZ5"/>
<dbReference type="InterPro" id="IPR014284">
    <property type="entry name" value="RNA_pol_sigma-70_dom"/>
</dbReference>
<dbReference type="SUPFAM" id="SSF88946">
    <property type="entry name" value="Sigma2 domain of RNA polymerase sigma factors"/>
    <property type="match status" value="1"/>
</dbReference>
<sequence>MATQHDSLHYYLKEIGRFPLLTHEEEITLARQVQAGNPRAKRKMIEANLRLVVSIAKKHQNRGLPLLDLIQEGNLGLSIAVDKFEPEQGNRFSTYAYWWILQGVTRSLQNKGRVVRLPVKHWQVGNQIKRTRHQLSQELGREPTVVEIADAMEMDLTRLKKYLHSLQETVSLDKFVGSEQDTTLGDLIEGNDSTQSYLDLLLQDEELSGYLALLDDRQRFVISERYGLEDGKPKSMEKIGQKLGISRERVRQIIKKAMQTLEKCALSA</sequence>
<dbReference type="InterPro" id="IPR036388">
    <property type="entry name" value="WH-like_DNA-bd_sf"/>
</dbReference>
<dbReference type="CDD" id="cd06171">
    <property type="entry name" value="Sigma70_r4"/>
    <property type="match status" value="1"/>
</dbReference>
<dbReference type="InterPro" id="IPR050239">
    <property type="entry name" value="Sigma-70_RNA_pol_init_factors"/>
</dbReference>
<feature type="domain" description="RNA polymerase sigma-70 region 4" evidence="9">
    <location>
        <begin position="211"/>
        <end position="261"/>
    </location>
</feature>
<evidence type="ECO:0000313" key="10">
    <source>
        <dbReference type="EMBL" id="ABW30437.1"/>
    </source>
</evidence>
<dbReference type="InterPro" id="IPR007624">
    <property type="entry name" value="RNA_pol_sigma70_r3"/>
</dbReference>
<dbReference type="Pfam" id="PF04545">
    <property type="entry name" value="Sigma70_r4"/>
    <property type="match status" value="1"/>
</dbReference>
<dbReference type="EMBL" id="CP000828">
    <property type="protein sequence ID" value="ABW30437.1"/>
    <property type="molecule type" value="Genomic_DNA"/>
</dbReference>
<keyword evidence="4" id="KW-0238">DNA-binding</keyword>
<dbReference type="InterPro" id="IPR009042">
    <property type="entry name" value="RNA_pol_sigma70_r1_2"/>
</dbReference>
<dbReference type="NCBIfam" id="TIGR02937">
    <property type="entry name" value="sigma70-ECF"/>
    <property type="match status" value="1"/>
</dbReference>
<dbReference type="Pfam" id="PF04539">
    <property type="entry name" value="Sigma70_r3"/>
    <property type="match status" value="1"/>
</dbReference>
<dbReference type="OrthoDB" id="551215at2"/>
<dbReference type="PANTHER" id="PTHR30603">
    <property type="entry name" value="RNA POLYMERASE SIGMA FACTOR RPO"/>
    <property type="match status" value="1"/>
</dbReference>
<gene>
    <name evidence="10" type="primary">rpoD</name>
    <name evidence="10" type="ordered locus">AM1_5482</name>
</gene>
<dbReference type="SUPFAM" id="SSF88659">
    <property type="entry name" value="Sigma3 and sigma4 domains of RNA polymerase sigma factors"/>
    <property type="match status" value="2"/>
</dbReference>
<feature type="domain" description="RNA polymerase sigma-70 region 2" evidence="8">
    <location>
        <begin position="44"/>
        <end position="113"/>
    </location>
</feature>
<dbReference type="Pfam" id="PF04542">
    <property type="entry name" value="Sigma70_r2"/>
    <property type="match status" value="1"/>
</dbReference>
<dbReference type="InterPro" id="IPR007627">
    <property type="entry name" value="RNA_pol_sigma70_r2"/>
</dbReference>
<dbReference type="Gene3D" id="1.10.601.10">
    <property type="entry name" value="RNA Polymerase Primary Sigma Factor"/>
    <property type="match status" value="2"/>
</dbReference>
<dbReference type="InterPro" id="IPR007630">
    <property type="entry name" value="RNA_pol_sigma70_r4"/>
</dbReference>
<evidence type="ECO:0000256" key="1">
    <source>
        <dbReference type="ARBA" id="ARBA00007788"/>
    </source>
</evidence>
<dbReference type="InterPro" id="IPR000943">
    <property type="entry name" value="RNA_pol_sigma70"/>
</dbReference>
<dbReference type="RefSeq" id="WP_012165673.1">
    <property type="nucleotide sequence ID" value="NC_009925.1"/>
</dbReference>
<dbReference type="GO" id="GO:0016987">
    <property type="term" value="F:sigma factor activity"/>
    <property type="evidence" value="ECO:0007669"/>
    <property type="project" value="UniProtKB-KW"/>
</dbReference>
<organism evidence="10 11">
    <name type="scientific">Acaryochloris marina (strain MBIC 11017)</name>
    <dbReference type="NCBI Taxonomy" id="329726"/>
    <lineage>
        <taxon>Bacteria</taxon>
        <taxon>Bacillati</taxon>
        <taxon>Cyanobacteriota</taxon>
        <taxon>Cyanophyceae</taxon>
        <taxon>Acaryochloridales</taxon>
        <taxon>Acaryochloridaceae</taxon>
        <taxon>Acaryochloris</taxon>
    </lineage>
</organism>
<evidence type="ECO:0000313" key="11">
    <source>
        <dbReference type="Proteomes" id="UP000000268"/>
    </source>
</evidence>
<dbReference type="KEGG" id="amr:AM1_5482"/>
<keyword evidence="11" id="KW-1185">Reference proteome</keyword>
<dbReference type="PIRSF" id="PIRSF000770">
    <property type="entry name" value="RNA_pol_sigma-SigE/K"/>
    <property type="match status" value="1"/>
</dbReference>
<evidence type="ECO:0000256" key="5">
    <source>
        <dbReference type="ARBA" id="ARBA00023163"/>
    </source>
</evidence>
<feature type="domain" description="RNA polymerase sigma-70 region 1.2" evidence="6">
    <location>
        <begin position="6"/>
        <end position="37"/>
    </location>
</feature>
<protein>
    <submittedName>
        <fullName evidence="10">RNA polymerase sigma-70 factor</fullName>
    </submittedName>
</protein>
<dbReference type="Pfam" id="PF00140">
    <property type="entry name" value="Sigma70_r1_2"/>
    <property type="match status" value="1"/>
</dbReference>
<dbReference type="PANTHER" id="PTHR30603:SF60">
    <property type="entry name" value="RNA POLYMERASE SIGMA FACTOR RPOD"/>
    <property type="match status" value="1"/>
</dbReference>
<keyword evidence="5" id="KW-0804">Transcription</keyword>
<dbReference type="Gene3D" id="1.10.10.10">
    <property type="entry name" value="Winged helix-like DNA-binding domain superfamily/Winged helix DNA-binding domain"/>
    <property type="match status" value="2"/>
</dbReference>
<dbReference type="HOGENOM" id="CLU_014793_3_5_3"/>
<feature type="domain" description="RNA polymerase sigma-70 region 3" evidence="7">
    <location>
        <begin position="125"/>
        <end position="192"/>
    </location>
</feature>
<dbReference type="Proteomes" id="UP000000268">
    <property type="component" value="Chromosome"/>
</dbReference>
<dbReference type="InterPro" id="IPR013324">
    <property type="entry name" value="RNA_pol_sigma_r3/r4-like"/>
</dbReference>
<dbReference type="eggNOG" id="COG0568">
    <property type="taxonomic scope" value="Bacteria"/>
</dbReference>
<evidence type="ECO:0000259" key="7">
    <source>
        <dbReference type="Pfam" id="PF04539"/>
    </source>
</evidence>
<dbReference type="GO" id="GO:0006352">
    <property type="term" value="P:DNA-templated transcription initiation"/>
    <property type="evidence" value="ECO:0007669"/>
    <property type="project" value="InterPro"/>
</dbReference>
<name>B0CCZ5_ACAM1</name>
<comment type="similarity">
    <text evidence="1">Belongs to the sigma-70 factor family.</text>
</comment>
<reference evidence="10 11" key="1">
    <citation type="journal article" date="2008" name="Proc. Natl. Acad. Sci. U.S.A.">
        <title>Niche adaptation and genome expansion in the chlorophyll d-producing cyanobacterium Acaryochloris marina.</title>
        <authorList>
            <person name="Swingley W.D."/>
            <person name="Chen M."/>
            <person name="Cheung P.C."/>
            <person name="Conrad A.L."/>
            <person name="Dejesa L.C."/>
            <person name="Hao J."/>
            <person name="Honchak B.M."/>
            <person name="Karbach L.E."/>
            <person name="Kurdoglu A."/>
            <person name="Lahiri S."/>
            <person name="Mastrian S.D."/>
            <person name="Miyashita H."/>
            <person name="Page L."/>
            <person name="Ramakrishna P."/>
            <person name="Satoh S."/>
            <person name="Sattley W.M."/>
            <person name="Shimada Y."/>
            <person name="Taylor H.L."/>
            <person name="Tomo T."/>
            <person name="Tsuchiya T."/>
            <person name="Wang Z.T."/>
            <person name="Raymond J."/>
            <person name="Mimuro M."/>
            <person name="Blankenship R.E."/>
            <person name="Touchman J.W."/>
        </authorList>
    </citation>
    <scope>NUCLEOTIDE SEQUENCE [LARGE SCALE GENOMIC DNA]</scope>
    <source>
        <strain evidence="11">MBIC 11017</strain>
    </source>
</reference>
<evidence type="ECO:0000256" key="2">
    <source>
        <dbReference type="ARBA" id="ARBA00023015"/>
    </source>
</evidence>